<gene>
    <name evidence="1" type="primary">U3</name>
</gene>
<dbReference type="KEGG" id="vg:80539654"/>
<dbReference type="RefSeq" id="YP_010800982.1">
    <property type="nucleotide sequence ID" value="NC_076931.1"/>
</dbReference>
<evidence type="ECO:0000313" key="1">
    <source>
        <dbReference type="EMBL" id="UAU42845.1"/>
    </source>
</evidence>
<evidence type="ECO:0000313" key="2">
    <source>
        <dbReference type="Proteomes" id="UP000830446"/>
    </source>
</evidence>
<organism evidence="1 2">
    <name type="scientific">Boteke virus</name>
    <dbReference type="NCBI Taxonomy" id="864698"/>
    <lineage>
        <taxon>Viruses</taxon>
        <taxon>Riboviria</taxon>
        <taxon>Orthornavirae</taxon>
        <taxon>Negarnaviricota</taxon>
        <taxon>Haploviricotina</taxon>
        <taxon>Monjiviricetes</taxon>
        <taxon>Mononegavirales</taxon>
        <taxon>Rhabdoviridae</taxon>
        <taxon>Alpharhabdovirinae</taxon>
        <taxon>Sunrhavirus</taxon>
        <taxon>Sunrhavirus boteke</taxon>
    </lineage>
</organism>
<sequence>MFWDTILRIEKRKLSNVQNGLMDHTLSNGVSMAYSNLTTKFTIHISVQTTLMN</sequence>
<protein>
    <submittedName>
        <fullName evidence="1">Uncharacterized protein</fullName>
    </submittedName>
</protein>
<dbReference type="GeneID" id="80539654"/>
<name>A0AAE8XBY2_9RHAB</name>
<dbReference type="EMBL" id="MW491753">
    <property type="protein sequence ID" value="UAU42845.1"/>
    <property type="molecule type" value="Viral_cRNA"/>
</dbReference>
<dbReference type="Proteomes" id="UP000830446">
    <property type="component" value="Segment"/>
</dbReference>
<accession>A0AAE8XBY2</accession>
<reference evidence="1" key="1">
    <citation type="submission" date="2021-01" db="EMBL/GenBank/DDBJ databases">
        <title>Genome characterization of three insect rhabdoviruses from Malaysia and Central Africa.</title>
        <authorList>
            <person name="Luo D."/>
            <person name="Zhou Z."/>
            <person name="Ge X."/>
            <person name="Shi Z."/>
            <person name="Bourhy H."/>
            <person name="Marc G."/>
            <person name="Dacheux L."/>
        </authorList>
    </citation>
    <scope>NUCLEOTIDE SEQUENCE</scope>
    <source>
        <strain evidence="1">0417RCA</strain>
    </source>
</reference>
<proteinExistence type="predicted"/>
<keyword evidence="2" id="KW-1185">Reference proteome</keyword>